<name>A0AAV2F6I1_9ROSI</name>
<feature type="transmembrane region" description="Helical" evidence="1">
    <location>
        <begin position="20"/>
        <end position="39"/>
    </location>
</feature>
<sequence>MRPIGKIYSEKLPYRKAALILIAVVIVSAVIVALALTVFRPRDPAVTIDLVGLSRVQLKDLVLAKNLTTAVAIGISNDNYGSFAWTDFTTAVKYNGQVVGEIPIQEKLVPQRSYTTITTSITMQLDKLNEDLAAVAAALTGGGLNLTCSVTVYGKIRPLRIWPRFHGSVYVDCVTSLYINTYRSGNEFHIFKGQSTCWTKLKLTSNNV</sequence>
<keyword evidence="1" id="KW-0812">Transmembrane</keyword>
<dbReference type="Gene3D" id="2.60.40.1820">
    <property type="match status" value="1"/>
</dbReference>
<dbReference type="InterPro" id="IPR055301">
    <property type="entry name" value="Lea14-like_2"/>
</dbReference>
<evidence type="ECO:0008006" key="4">
    <source>
        <dbReference type="Google" id="ProtNLM"/>
    </source>
</evidence>
<accession>A0AAV2F6I1</accession>
<dbReference type="PANTHER" id="PTHR31852">
    <property type="entry name" value="LATE EMBRYOGENESIS ABUNDANT (LEA) HYDROXYPROLINE-RICH GLYCOPROTEIN FAMILY"/>
    <property type="match status" value="1"/>
</dbReference>
<keyword evidence="1" id="KW-1133">Transmembrane helix</keyword>
<reference evidence="2 3" key="1">
    <citation type="submission" date="2024-04" db="EMBL/GenBank/DDBJ databases">
        <authorList>
            <person name="Fracassetti M."/>
        </authorList>
    </citation>
    <scope>NUCLEOTIDE SEQUENCE [LARGE SCALE GENOMIC DNA]</scope>
</reference>
<feature type="transmembrane region" description="Helical" evidence="1">
    <location>
        <begin position="132"/>
        <end position="154"/>
    </location>
</feature>
<keyword evidence="3" id="KW-1185">Reference proteome</keyword>
<organism evidence="2 3">
    <name type="scientific">Linum trigynum</name>
    <dbReference type="NCBI Taxonomy" id="586398"/>
    <lineage>
        <taxon>Eukaryota</taxon>
        <taxon>Viridiplantae</taxon>
        <taxon>Streptophyta</taxon>
        <taxon>Embryophyta</taxon>
        <taxon>Tracheophyta</taxon>
        <taxon>Spermatophyta</taxon>
        <taxon>Magnoliopsida</taxon>
        <taxon>eudicotyledons</taxon>
        <taxon>Gunneridae</taxon>
        <taxon>Pentapetalae</taxon>
        <taxon>rosids</taxon>
        <taxon>fabids</taxon>
        <taxon>Malpighiales</taxon>
        <taxon>Linaceae</taxon>
        <taxon>Linum</taxon>
    </lineage>
</organism>
<dbReference type="Proteomes" id="UP001497516">
    <property type="component" value="Chromosome 6"/>
</dbReference>
<gene>
    <name evidence="2" type="ORF">LTRI10_LOCUS34368</name>
</gene>
<keyword evidence="1" id="KW-0472">Membrane</keyword>
<evidence type="ECO:0000256" key="1">
    <source>
        <dbReference type="SAM" id="Phobius"/>
    </source>
</evidence>
<proteinExistence type="predicted"/>
<protein>
    <recommendedName>
        <fullName evidence="4">Late embryogenesis abundant protein LEA-2 subgroup domain-containing protein</fullName>
    </recommendedName>
</protein>
<evidence type="ECO:0000313" key="3">
    <source>
        <dbReference type="Proteomes" id="UP001497516"/>
    </source>
</evidence>
<dbReference type="EMBL" id="OZ034819">
    <property type="protein sequence ID" value="CAL1393824.1"/>
    <property type="molecule type" value="Genomic_DNA"/>
</dbReference>
<dbReference type="AlphaFoldDB" id="A0AAV2F6I1"/>
<evidence type="ECO:0000313" key="2">
    <source>
        <dbReference type="EMBL" id="CAL1393824.1"/>
    </source>
</evidence>